<evidence type="ECO:0000256" key="6">
    <source>
        <dbReference type="ARBA" id="ARBA00022679"/>
    </source>
</evidence>
<feature type="domain" description="HPt" evidence="21">
    <location>
        <begin position="995"/>
        <end position="1088"/>
    </location>
</feature>
<dbReference type="PROSITE" id="PS50113">
    <property type="entry name" value="PAC"/>
    <property type="match status" value="1"/>
</dbReference>
<dbReference type="SMART" id="SM00387">
    <property type="entry name" value="HATPase_c"/>
    <property type="match status" value="1"/>
</dbReference>
<dbReference type="SUPFAM" id="SSF55785">
    <property type="entry name" value="PYP-like sensor domain (PAS domain)"/>
    <property type="match status" value="1"/>
</dbReference>
<feature type="modified residue" description="4-aspartylphosphate" evidence="15">
    <location>
        <position position="888"/>
    </location>
</feature>
<evidence type="ECO:0000256" key="14">
    <source>
        <dbReference type="PROSITE-ProRule" id="PRU00110"/>
    </source>
</evidence>
<dbReference type="EMBL" id="CADCVP010000201">
    <property type="protein sequence ID" value="CAA9500739.1"/>
    <property type="molecule type" value="Genomic_DNA"/>
</dbReference>
<feature type="domain" description="Response regulatory" evidence="18">
    <location>
        <begin position="700"/>
        <end position="817"/>
    </location>
</feature>
<dbReference type="NCBIfam" id="TIGR00229">
    <property type="entry name" value="sensory_box"/>
    <property type="match status" value="1"/>
</dbReference>
<dbReference type="InterPro" id="IPR003661">
    <property type="entry name" value="HisK_dim/P_dom"/>
</dbReference>
<dbReference type="FunFam" id="3.30.565.10:FF:000078">
    <property type="entry name" value="Two-component sensor histidine kinase"/>
    <property type="match status" value="1"/>
</dbReference>
<evidence type="ECO:0000256" key="16">
    <source>
        <dbReference type="SAM" id="Phobius"/>
    </source>
</evidence>
<dbReference type="InterPro" id="IPR003594">
    <property type="entry name" value="HATPase_dom"/>
</dbReference>
<dbReference type="Gene3D" id="3.30.450.20">
    <property type="entry name" value="PAS domain"/>
    <property type="match status" value="2"/>
</dbReference>
<dbReference type="PROSITE" id="PS50109">
    <property type="entry name" value="HIS_KIN"/>
    <property type="match status" value="1"/>
</dbReference>
<dbReference type="SUPFAM" id="SSF47226">
    <property type="entry name" value="Histidine-containing phosphotransfer domain, HPT domain"/>
    <property type="match status" value="1"/>
</dbReference>
<proteinExistence type="predicted"/>
<dbReference type="SMART" id="SM00091">
    <property type="entry name" value="PAS"/>
    <property type="match status" value="1"/>
</dbReference>
<name>A0A6J4SPG6_9ACTN</name>
<dbReference type="PANTHER" id="PTHR45339">
    <property type="entry name" value="HYBRID SIGNAL TRANSDUCTION HISTIDINE KINASE J"/>
    <property type="match status" value="1"/>
</dbReference>
<feature type="domain" description="Response regulatory" evidence="18">
    <location>
        <begin position="839"/>
        <end position="957"/>
    </location>
</feature>
<dbReference type="GO" id="GO:0006355">
    <property type="term" value="P:regulation of DNA-templated transcription"/>
    <property type="evidence" value="ECO:0007669"/>
    <property type="project" value="InterPro"/>
</dbReference>
<dbReference type="Pfam" id="PF01627">
    <property type="entry name" value="Hpt"/>
    <property type="match status" value="1"/>
</dbReference>
<dbReference type="Pfam" id="PF02743">
    <property type="entry name" value="dCache_1"/>
    <property type="match status" value="1"/>
</dbReference>
<evidence type="ECO:0000259" key="21">
    <source>
        <dbReference type="PROSITE" id="PS50894"/>
    </source>
</evidence>
<dbReference type="Pfam" id="PF00072">
    <property type="entry name" value="Response_reg"/>
    <property type="match status" value="2"/>
</dbReference>
<evidence type="ECO:0000256" key="13">
    <source>
        <dbReference type="ARBA" id="ARBA00023136"/>
    </source>
</evidence>
<keyword evidence="12" id="KW-0902">Two-component regulatory system</keyword>
<dbReference type="GO" id="GO:0000155">
    <property type="term" value="F:phosphorelay sensor kinase activity"/>
    <property type="evidence" value="ECO:0007669"/>
    <property type="project" value="InterPro"/>
</dbReference>
<dbReference type="PRINTS" id="PR00344">
    <property type="entry name" value="BCTRLSENSOR"/>
</dbReference>
<organism evidence="22">
    <name type="scientific">uncultured Solirubrobacteraceae bacterium</name>
    <dbReference type="NCBI Taxonomy" id="1162706"/>
    <lineage>
        <taxon>Bacteria</taxon>
        <taxon>Bacillati</taxon>
        <taxon>Actinomycetota</taxon>
        <taxon>Thermoleophilia</taxon>
        <taxon>Solirubrobacterales</taxon>
        <taxon>Solirubrobacteraceae</taxon>
        <taxon>environmental samples</taxon>
    </lineage>
</organism>
<evidence type="ECO:0000256" key="3">
    <source>
        <dbReference type="ARBA" id="ARBA00012438"/>
    </source>
</evidence>
<dbReference type="CDD" id="cd16922">
    <property type="entry name" value="HATPase_EvgS-ArcB-TorS-like"/>
    <property type="match status" value="1"/>
</dbReference>
<dbReference type="SMART" id="SM00388">
    <property type="entry name" value="HisKA"/>
    <property type="match status" value="1"/>
</dbReference>
<feature type="domain" description="PAC" evidence="20">
    <location>
        <begin position="393"/>
        <end position="443"/>
    </location>
</feature>
<dbReference type="InterPro" id="IPR036890">
    <property type="entry name" value="HATPase_C_sf"/>
</dbReference>
<dbReference type="InterPro" id="IPR000014">
    <property type="entry name" value="PAS"/>
</dbReference>
<gene>
    <name evidence="22" type="ORF">AVDCRST_MAG69-1881</name>
</gene>
<dbReference type="PROSITE" id="PS50112">
    <property type="entry name" value="PAS"/>
    <property type="match status" value="1"/>
</dbReference>
<evidence type="ECO:0000259" key="18">
    <source>
        <dbReference type="PROSITE" id="PS50110"/>
    </source>
</evidence>
<dbReference type="CDD" id="cd18774">
    <property type="entry name" value="PDC2_HK_sensor"/>
    <property type="match status" value="1"/>
</dbReference>
<dbReference type="SMART" id="SM00073">
    <property type="entry name" value="HPT"/>
    <property type="match status" value="1"/>
</dbReference>
<dbReference type="InterPro" id="IPR036097">
    <property type="entry name" value="HisK_dim/P_sf"/>
</dbReference>
<keyword evidence="13 16" id="KW-0472">Membrane</keyword>
<evidence type="ECO:0000256" key="10">
    <source>
        <dbReference type="ARBA" id="ARBA00022840"/>
    </source>
</evidence>
<dbReference type="Gene3D" id="3.40.50.2300">
    <property type="match status" value="2"/>
</dbReference>
<dbReference type="PROSITE" id="PS50110">
    <property type="entry name" value="RESPONSE_REGULATORY"/>
    <property type="match status" value="2"/>
</dbReference>
<dbReference type="CDD" id="cd18773">
    <property type="entry name" value="PDC1_HK_sensor"/>
    <property type="match status" value="1"/>
</dbReference>
<dbReference type="CDD" id="cd17546">
    <property type="entry name" value="REC_hyHK_CKI1_RcsC-like"/>
    <property type="match status" value="1"/>
</dbReference>
<dbReference type="CDD" id="cd00082">
    <property type="entry name" value="HisKA"/>
    <property type="match status" value="1"/>
</dbReference>
<dbReference type="InterPro" id="IPR008207">
    <property type="entry name" value="Sig_transdc_His_kin_Hpt_dom"/>
</dbReference>
<protein>
    <recommendedName>
        <fullName evidence="3">histidine kinase</fullName>
        <ecNumber evidence="3">2.7.13.3</ecNumber>
    </recommendedName>
</protein>
<feature type="modified residue" description="Phosphohistidine" evidence="14">
    <location>
        <position position="1034"/>
    </location>
</feature>
<evidence type="ECO:0000259" key="20">
    <source>
        <dbReference type="PROSITE" id="PS50113"/>
    </source>
</evidence>
<feature type="transmembrane region" description="Helical" evidence="16">
    <location>
        <begin position="283"/>
        <end position="303"/>
    </location>
</feature>
<dbReference type="SUPFAM" id="SSF55874">
    <property type="entry name" value="ATPase domain of HSP90 chaperone/DNA topoisomerase II/histidine kinase"/>
    <property type="match status" value="1"/>
</dbReference>
<evidence type="ECO:0000256" key="4">
    <source>
        <dbReference type="ARBA" id="ARBA00022475"/>
    </source>
</evidence>
<dbReference type="InterPro" id="IPR001789">
    <property type="entry name" value="Sig_transdc_resp-reg_receiver"/>
</dbReference>
<evidence type="ECO:0000256" key="15">
    <source>
        <dbReference type="PROSITE-ProRule" id="PRU00169"/>
    </source>
</evidence>
<dbReference type="PANTHER" id="PTHR45339:SF1">
    <property type="entry name" value="HYBRID SIGNAL TRANSDUCTION HISTIDINE KINASE J"/>
    <property type="match status" value="1"/>
</dbReference>
<dbReference type="PROSITE" id="PS50894">
    <property type="entry name" value="HPT"/>
    <property type="match status" value="1"/>
</dbReference>
<evidence type="ECO:0000313" key="22">
    <source>
        <dbReference type="EMBL" id="CAA9500739.1"/>
    </source>
</evidence>
<dbReference type="CDD" id="cd00088">
    <property type="entry name" value="HPT"/>
    <property type="match status" value="1"/>
</dbReference>
<dbReference type="Pfam" id="PF00512">
    <property type="entry name" value="HisKA"/>
    <property type="match status" value="1"/>
</dbReference>
<evidence type="ECO:0000256" key="1">
    <source>
        <dbReference type="ARBA" id="ARBA00000085"/>
    </source>
</evidence>
<keyword evidence="10" id="KW-0067">ATP-binding</keyword>
<feature type="modified residue" description="4-aspartylphosphate" evidence="15">
    <location>
        <position position="752"/>
    </location>
</feature>
<evidence type="ECO:0000256" key="7">
    <source>
        <dbReference type="ARBA" id="ARBA00022692"/>
    </source>
</evidence>
<dbReference type="FunFam" id="1.10.287.130:FF:000002">
    <property type="entry name" value="Two-component osmosensing histidine kinase"/>
    <property type="match status" value="1"/>
</dbReference>
<keyword evidence="8" id="KW-0547">Nucleotide-binding</keyword>
<sequence>MSVVGLAGLLTIIPLLALVGITQNQAERTVRAEARAAAQTSARAGANAVAAELRGLQDVIRAYAQRRLLAAQLRGNDPREARVRRHLRQLAGAREGISTAWALDARGRLVDIIPATPEIVGRSFTFRDYYRGARRTGGPYVSEAFVVASRNRPLSVAVADLVMTAGGERAGMLVAGYDLTAIERFIRRYAAAERVRLTVTDQRGIVVAGPGGPSDGRRSLRDDPLVAEALAGRSGTGMRAAATGEVLAASVPVTGVGWTVTAEVDEAKALSGVTALRRTQSIFGIPLGLALLAGIVLLSRALHRRAKAEEALRLSEERALGIVRSSPDAFVALDQDGAITAWNPAAERMFGWPEREAVGRALSATIVPPHLREAHDAGLARFVRTRQARLIGHTLELPAEHRDGHEIPIELSISAIDRADGISVHAFIRDVSKRKRSEEALREAHARAVEASRLKSEFVANMSHELRTPLNGVIGMTDLLLQSRLDDEQRQYADMARRAGEGLLSLISDVLDFSKIEAGKLELDEIEFDLRDMIEDACEIVAEAAFAKGLELLPWVDAAVPARIRGDDARLRQVLINLVGNAVKFTEEGEVLVRVTVAGERLRFEVTDTGIGIPAAQQERLWEAFTQADASTTRQFGGTGLGLAICRQLATAMDGTIAVESEPGRGSTFSFEIPLQAVESGREVAPRSRRDEERSLAGQRVLVVDDNATNRAILEAQLSAWGVRVTAVDGGEAALDALRSASEDPFALALLDFAMPGLNGVELAQAIRSDPGIGPVVLALLTSSGGERTAARDADIRLYLTKPVRHAQLRAALVRVLFGRLSPPPEAFVRSQVEPAGFTVLVAEDNPVNQLVARATLERLGFRVDVAPDGEQAVAMSAAEDYAAIFMDCQMPRLDGYSATAMIRRREDGAGRRTPIVAMTAHALKGDRERCLAAGMDDYLAKPLDHDELQRVLREWVARAAADTAPTVRTPAGDDGDADDAVDASELDALRALHSGPVVGSLVALFAEEAPARIADMSAAAEGGDGDALSQAAHRLKSSCRILGAVGMEDLCAELERRGGEGDVAACEPLVARLAAAHEGVRATLRQSGA</sequence>
<dbReference type="Gene3D" id="3.30.565.10">
    <property type="entry name" value="Histidine kinase-like ATPase, C-terminal domain"/>
    <property type="match status" value="1"/>
</dbReference>
<dbReference type="GO" id="GO:0005886">
    <property type="term" value="C:plasma membrane"/>
    <property type="evidence" value="ECO:0007669"/>
    <property type="project" value="UniProtKB-SubCell"/>
</dbReference>
<dbReference type="InterPro" id="IPR000700">
    <property type="entry name" value="PAS-assoc_C"/>
</dbReference>
<feature type="domain" description="Histidine kinase" evidence="17">
    <location>
        <begin position="461"/>
        <end position="677"/>
    </location>
</feature>
<dbReference type="GO" id="GO:0005524">
    <property type="term" value="F:ATP binding"/>
    <property type="evidence" value="ECO:0007669"/>
    <property type="project" value="UniProtKB-KW"/>
</dbReference>
<dbReference type="Gene3D" id="1.10.287.130">
    <property type="match status" value="1"/>
</dbReference>
<keyword evidence="7 16" id="KW-0812">Transmembrane</keyword>
<dbReference type="InterPro" id="IPR011006">
    <property type="entry name" value="CheY-like_superfamily"/>
</dbReference>
<dbReference type="AlphaFoldDB" id="A0A6J4SPG6"/>
<comment type="catalytic activity">
    <reaction evidence="1">
        <text>ATP + protein L-histidine = ADP + protein N-phospho-L-histidine.</text>
        <dbReference type="EC" id="2.7.13.3"/>
    </reaction>
</comment>
<keyword evidence="6" id="KW-0808">Transferase</keyword>
<dbReference type="CDD" id="cd00130">
    <property type="entry name" value="PAS"/>
    <property type="match status" value="1"/>
</dbReference>
<dbReference type="SUPFAM" id="SSF47384">
    <property type="entry name" value="Homodimeric domain of signal transducing histidine kinase"/>
    <property type="match status" value="1"/>
</dbReference>
<dbReference type="Pfam" id="PF02518">
    <property type="entry name" value="HATPase_c"/>
    <property type="match status" value="1"/>
</dbReference>
<dbReference type="EC" id="2.7.13.3" evidence="3"/>
<evidence type="ECO:0000256" key="9">
    <source>
        <dbReference type="ARBA" id="ARBA00022777"/>
    </source>
</evidence>
<dbReference type="InterPro" id="IPR005467">
    <property type="entry name" value="His_kinase_dom"/>
</dbReference>
<dbReference type="Pfam" id="PF00989">
    <property type="entry name" value="PAS"/>
    <property type="match status" value="1"/>
</dbReference>
<reference evidence="22" key="1">
    <citation type="submission" date="2020-02" db="EMBL/GenBank/DDBJ databases">
        <authorList>
            <person name="Meier V. D."/>
        </authorList>
    </citation>
    <scope>NUCLEOTIDE SEQUENCE</scope>
    <source>
        <strain evidence="22">AVDCRST_MAG69</strain>
    </source>
</reference>
<keyword evidence="9 22" id="KW-0418">Kinase</keyword>
<keyword evidence="4" id="KW-1003">Cell membrane</keyword>
<dbReference type="Gene3D" id="1.20.120.160">
    <property type="entry name" value="HPT domain"/>
    <property type="match status" value="1"/>
</dbReference>
<keyword evidence="5 15" id="KW-0597">Phosphoprotein</keyword>
<evidence type="ECO:0000256" key="5">
    <source>
        <dbReference type="ARBA" id="ARBA00022553"/>
    </source>
</evidence>
<dbReference type="SUPFAM" id="SSF52172">
    <property type="entry name" value="CheY-like"/>
    <property type="match status" value="2"/>
</dbReference>
<dbReference type="InterPro" id="IPR033479">
    <property type="entry name" value="dCache_1"/>
</dbReference>
<keyword evidence="11 16" id="KW-1133">Transmembrane helix</keyword>
<evidence type="ECO:0000259" key="19">
    <source>
        <dbReference type="PROSITE" id="PS50112"/>
    </source>
</evidence>
<evidence type="ECO:0000256" key="2">
    <source>
        <dbReference type="ARBA" id="ARBA00004651"/>
    </source>
</evidence>
<comment type="subcellular location">
    <subcellularLocation>
        <location evidence="2">Cell membrane</location>
        <topology evidence="2">Multi-pass membrane protein</topology>
    </subcellularLocation>
</comment>
<dbReference type="SMART" id="SM00448">
    <property type="entry name" value="REC"/>
    <property type="match status" value="2"/>
</dbReference>
<dbReference type="InterPro" id="IPR036641">
    <property type="entry name" value="HPT_dom_sf"/>
</dbReference>
<dbReference type="InterPro" id="IPR035965">
    <property type="entry name" value="PAS-like_dom_sf"/>
</dbReference>
<feature type="domain" description="PAS" evidence="19">
    <location>
        <begin position="315"/>
        <end position="386"/>
    </location>
</feature>
<evidence type="ECO:0000256" key="12">
    <source>
        <dbReference type="ARBA" id="ARBA00023012"/>
    </source>
</evidence>
<accession>A0A6J4SPG6</accession>
<evidence type="ECO:0000256" key="8">
    <source>
        <dbReference type="ARBA" id="ARBA00022741"/>
    </source>
</evidence>
<dbReference type="InterPro" id="IPR004358">
    <property type="entry name" value="Sig_transdc_His_kin-like_C"/>
</dbReference>
<dbReference type="InterPro" id="IPR013767">
    <property type="entry name" value="PAS_fold"/>
</dbReference>
<evidence type="ECO:0000256" key="11">
    <source>
        <dbReference type="ARBA" id="ARBA00022989"/>
    </source>
</evidence>
<evidence type="ECO:0000259" key="17">
    <source>
        <dbReference type="PROSITE" id="PS50109"/>
    </source>
</evidence>